<reference evidence="2 3" key="1">
    <citation type="submission" date="2016-09" db="EMBL/GenBank/DDBJ databases">
        <title>Streptomyces fradiae DSM40063, a candidate organism with high potential of specific P450 cytochromes.</title>
        <authorList>
            <person name="Grumaz C."/>
            <person name="Vainshtein Y."/>
            <person name="Kirstahler P."/>
            <person name="Sohn K."/>
        </authorList>
    </citation>
    <scope>NUCLEOTIDE SEQUENCE [LARGE SCALE GENOMIC DNA]</scope>
    <source>
        <strain evidence="2 3">DSM 40063</strain>
    </source>
</reference>
<evidence type="ECO:0000256" key="1">
    <source>
        <dbReference type="SAM" id="MobiDB-lite"/>
    </source>
</evidence>
<dbReference type="AlphaFoldDB" id="A0A1Y2NU53"/>
<evidence type="ECO:0000313" key="2">
    <source>
        <dbReference type="EMBL" id="OSY51063.1"/>
    </source>
</evidence>
<protein>
    <submittedName>
        <fullName evidence="2">Uncharacterized protein</fullName>
    </submittedName>
</protein>
<feature type="compositionally biased region" description="Basic and acidic residues" evidence="1">
    <location>
        <begin position="73"/>
        <end position="83"/>
    </location>
</feature>
<gene>
    <name evidence="2" type="ORF">BG846_03267</name>
</gene>
<feature type="region of interest" description="Disordered" evidence="1">
    <location>
        <begin position="1"/>
        <end position="115"/>
    </location>
</feature>
<proteinExistence type="predicted"/>
<feature type="compositionally biased region" description="Low complexity" evidence="1">
    <location>
        <begin position="84"/>
        <end position="109"/>
    </location>
</feature>
<feature type="compositionally biased region" description="Low complexity" evidence="1">
    <location>
        <begin position="39"/>
        <end position="50"/>
    </location>
</feature>
<comment type="caution">
    <text evidence="2">The sequence shown here is derived from an EMBL/GenBank/DDBJ whole genome shotgun (WGS) entry which is preliminary data.</text>
</comment>
<dbReference type="Proteomes" id="UP000194318">
    <property type="component" value="Unassembled WGS sequence"/>
</dbReference>
<name>A0A1Y2NU53_STRFR</name>
<feature type="compositionally biased region" description="Low complexity" evidence="1">
    <location>
        <begin position="1"/>
        <end position="16"/>
    </location>
</feature>
<evidence type="ECO:0000313" key="3">
    <source>
        <dbReference type="Proteomes" id="UP000194318"/>
    </source>
</evidence>
<feature type="compositionally biased region" description="Low complexity" evidence="1">
    <location>
        <begin position="58"/>
        <end position="71"/>
    </location>
</feature>
<accession>A0A1Y2NU53</accession>
<organism evidence="2 3">
    <name type="scientific">Streptomyces fradiae ATCC 10745 = DSM 40063</name>
    <dbReference type="NCBI Taxonomy" id="1319510"/>
    <lineage>
        <taxon>Bacteria</taxon>
        <taxon>Bacillati</taxon>
        <taxon>Actinomycetota</taxon>
        <taxon>Actinomycetes</taxon>
        <taxon>Kitasatosporales</taxon>
        <taxon>Streptomycetaceae</taxon>
        <taxon>Streptomyces</taxon>
    </lineage>
</organism>
<sequence>MSWYAAAHASTAGTSARTNRPSGIRASRHATITGIRPAGTSRDTTSTGTRWSCSLVCARSSRSGSARARSASSHREPPRDTTPRRPSQNSAESPASAAVAATRKTAGSASGADWW</sequence>
<dbReference type="EMBL" id="MIFZ01000247">
    <property type="protein sequence ID" value="OSY51063.1"/>
    <property type="molecule type" value="Genomic_DNA"/>
</dbReference>